<dbReference type="NCBIfam" id="TIGR01843">
    <property type="entry name" value="type_I_hlyD"/>
    <property type="match status" value="1"/>
</dbReference>
<dbReference type="SUPFAM" id="SSF56954">
    <property type="entry name" value="Outer membrane efflux proteins (OEP)"/>
    <property type="match status" value="1"/>
</dbReference>
<evidence type="ECO:0000256" key="8">
    <source>
        <dbReference type="ARBA" id="ARBA00023136"/>
    </source>
</evidence>
<evidence type="ECO:0000256" key="1">
    <source>
        <dbReference type="ARBA" id="ARBA00004377"/>
    </source>
</evidence>
<dbReference type="PRINTS" id="PR01490">
    <property type="entry name" value="RTXTOXIND"/>
</dbReference>
<dbReference type="Pfam" id="PF26002">
    <property type="entry name" value="Beta-barrel_AprE"/>
    <property type="match status" value="1"/>
</dbReference>
<dbReference type="Proteomes" id="UP000035017">
    <property type="component" value="Unassembled WGS sequence"/>
</dbReference>
<keyword evidence="10" id="KW-0175">Coiled coil</keyword>
<dbReference type="PANTHER" id="PTHR30386">
    <property type="entry name" value="MEMBRANE FUSION SUBUNIT OF EMRAB-TOLC MULTIDRUG EFFLUX PUMP"/>
    <property type="match status" value="1"/>
</dbReference>
<evidence type="ECO:0000256" key="7">
    <source>
        <dbReference type="ARBA" id="ARBA00022989"/>
    </source>
</evidence>
<comment type="similarity">
    <text evidence="2 9">Belongs to the membrane fusion protein (MFP) (TC 8.A.1) family.</text>
</comment>
<keyword evidence="8" id="KW-0472">Membrane</keyword>
<dbReference type="InterPro" id="IPR058781">
    <property type="entry name" value="HH_AprE-like"/>
</dbReference>
<evidence type="ECO:0000259" key="12">
    <source>
        <dbReference type="Pfam" id="PF26002"/>
    </source>
</evidence>
<sequence length="424" mass="46712">MRGPARIGFWVILIFLVGSLGWASVAPLASGAVATGIISPDGSRRTVQHLEGGIIQEIKAKDGDEVSAGQVLVTLQATQTLAMNEMLTEQAQTLQAMRARLLSEQSGMDQIVFPAELLGAMSPHLEAMLQGQTSLFEKRGDAFRAQLRIIENRVAQFYEQIGAFQSQLDSASAQITFVEDELKGKESLFKRGLTTKTEVLRLERSKAALFGERGKHVGAIAEVKQRLDELATQKISLEADRAQEISTELERLRTEYAEISERLNSSRDILERTTIIAPVSGKVVNSRFKTTAGVIKPGEPIMDIVPTGERLLIDVHISPRDIDIVRPQLPAIIHLTAYSSRGLPRINGFVRDVSADSMVDQVTGQSFFLARVEVLKEDLSRIGDEYILLAGMPAEVMIVTGERTVVSYLLEPFLDAFRRGLRES</sequence>
<dbReference type="PANTHER" id="PTHR30386:SF17">
    <property type="entry name" value="ALKALINE PROTEASE SECRETION PROTEIN APRE"/>
    <property type="match status" value="1"/>
</dbReference>
<dbReference type="GO" id="GO:0009306">
    <property type="term" value="P:protein secretion"/>
    <property type="evidence" value="ECO:0007669"/>
    <property type="project" value="InterPro"/>
</dbReference>
<dbReference type="Pfam" id="PF25994">
    <property type="entry name" value="HH_AprE"/>
    <property type="match status" value="1"/>
</dbReference>
<name>A0A0D0JQM1_AGRTU</name>
<dbReference type="InterPro" id="IPR006144">
    <property type="entry name" value="Secretion_HlyD_CS"/>
</dbReference>
<dbReference type="EMBL" id="JXQV01000054">
    <property type="protein sequence ID" value="KIP97663.1"/>
    <property type="molecule type" value="Genomic_DNA"/>
</dbReference>
<dbReference type="InterPro" id="IPR050739">
    <property type="entry name" value="MFP"/>
</dbReference>
<dbReference type="InterPro" id="IPR058982">
    <property type="entry name" value="Beta-barrel_AprE"/>
</dbReference>
<keyword evidence="7" id="KW-1133">Transmembrane helix</keyword>
<dbReference type="Gene3D" id="2.40.50.100">
    <property type="match status" value="1"/>
</dbReference>
<keyword evidence="6" id="KW-0812">Transmembrane</keyword>
<protein>
    <recommendedName>
        <fullName evidence="9">Membrane fusion protein (MFP) family protein</fullName>
    </recommendedName>
</protein>
<keyword evidence="3 9" id="KW-0813">Transport</keyword>
<dbReference type="Gene3D" id="2.40.30.170">
    <property type="match status" value="1"/>
</dbReference>
<comment type="caution">
    <text evidence="13">The sequence shown here is derived from an EMBL/GenBank/DDBJ whole genome shotgun (WGS) entry which is preliminary data.</text>
</comment>
<evidence type="ECO:0000313" key="13">
    <source>
        <dbReference type="EMBL" id="KIP97663.1"/>
    </source>
</evidence>
<evidence type="ECO:0000256" key="3">
    <source>
        <dbReference type="ARBA" id="ARBA00022448"/>
    </source>
</evidence>
<gene>
    <name evidence="13" type="ORF">RU07_23850</name>
</gene>
<evidence type="ECO:0000256" key="5">
    <source>
        <dbReference type="ARBA" id="ARBA00022519"/>
    </source>
</evidence>
<feature type="domain" description="AprE-like long alpha-helical hairpin" evidence="11">
    <location>
        <begin position="82"/>
        <end position="268"/>
    </location>
</feature>
<keyword evidence="4 9" id="KW-1003">Cell membrane</keyword>
<feature type="coiled-coil region" evidence="10">
    <location>
        <begin position="220"/>
        <end position="269"/>
    </location>
</feature>
<evidence type="ECO:0000256" key="10">
    <source>
        <dbReference type="SAM" id="Coils"/>
    </source>
</evidence>
<evidence type="ECO:0000256" key="2">
    <source>
        <dbReference type="ARBA" id="ARBA00009477"/>
    </source>
</evidence>
<dbReference type="GO" id="GO:0005886">
    <property type="term" value="C:plasma membrane"/>
    <property type="evidence" value="ECO:0007669"/>
    <property type="project" value="UniProtKB-SubCell"/>
</dbReference>
<evidence type="ECO:0000256" key="4">
    <source>
        <dbReference type="ARBA" id="ARBA00022475"/>
    </source>
</evidence>
<proteinExistence type="inferred from homology"/>
<accession>A0A0D0JQM1</accession>
<dbReference type="AlphaFoldDB" id="A0A0D0JQM1"/>
<evidence type="ECO:0000256" key="9">
    <source>
        <dbReference type="RuleBase" id="RU365093"/>
    </source>
</evidence>
<reference evidence="13 14" key="1">
    <citation type="submission" date="2014-12" db="EMBL/GenBank/DDBJ databases">
        <title>16Stimator: statistical estimation of ribosomal gene copy numbers from draft genome assemblies.</title>
        <authorList>
            <person name="Perisin M.A."/>
            <person name="Vetter M."/>
            <person name="Gilbert J.A."/>
            <person name="Bergelson J."/>
        </authorList>
    </citation>
    <scope>NUCLEOTIDE SEQUENCE [LARGE SCALE GENOMIC DNA]</scope>
    <source>
        <strain evidence="13 14">MEJ076</strain>
    </source>
</reference>
<evidence type="ECO:0000256" key="6">
    <source>
        <dbReference type="ARBA" id="ARBA00022692"/>
    </source>
</evidence>
<evidence type="ECO:0000313" key="14">
    <source>
        <dbReference type="Proteomes" id="UP000035017"/>
    </source>
</evidence>
<dbReference type="InterPro" id="IPR010129">
    <property type="entry name" value="T1SS_HlyD"/>
</dbReference>
<feature type="domain" description="AprE-like beta-barrel" evidence="12">
    <location>
        <begin position="311"/>
        <end position="401"/>
    </location>
</feature>
<comment type="subcellular location">
    <subcellularLocation>
        <location evidence="1 9">Cell inner membrane</location>
        <topology evidence="1 9">Single-pass membrane protein</topology>
    </subcellularLocation>
</comment>
<keyword evidence="5 9" id="KW-0997">Cell inner membrane</keyword>
<dbReference type="PROSITE" id="PS00543">
    <property type="entry name" value="HLYD_FAMILY"/>
    <property type="match status" value="1"/>
</dbReference>
<organism evidence="13 14">
    <name type="scientific">Agrobacterium tumefaciens</name>
    <dbReference type="NCBI Taxonomy" id="358"/>
    <lineage>
        <taxon>Bacteria</taxon>
        <taxon>Pseudomonadati</taxon>
        <taxon>Pseudomonadota</taxon>
        <taxon>Alphaproteobacteria</taxon>
        <taxon>Hyphomicrobiales</taxon>
        <taxon>Rhizobiaceae</taxon>
        <taxon>Rhizobium/Agrobacterium group</taxon>
        <taxon>Agrobacterium</taxon>
        <taxon>Agrobacterium tumefaciens complex</taxon>
    </lineage>
</organism>
<evidence type="ECO:0000259" key="11">
    <source>
        <dbReference type="Pfam" id="PF25994"/>
    </source>
</evidence>